<dbReference type="Proteomes" id="UP001203880">
    <property type="component" value="Unassembled WGS sequence"/>
</dbReference>
<evidence type="ECO:0000313" key="3">
    <source>
        <dbReference type="Proteomes" id="UP001203880"/>
    </source>
</evidence>
<dbReference type="InterPro" id="IPR007076">
    <property type="entry name" value="TfoX_N"/>
</dbReference>
<accession>A0ABT0Q4Q7</accession>
<dbReference type="EMBL" id="JAMFMB010000018">
    <property type="protein sequence ID" value="MCL6284795.1"/>
    <property type="molecule type" value="Genomic_DNA"/>
</dbReference>
<organism evidence="2 3">
    <name type="scientific">Ruegeria spongiae</name>
    <dbReference type="NCBI Taxonomy" id="2942209"/>
    <lineage>
        <taxon>Bacteria</taxon>
        <taxon>Pseudomonadati</taxon>
        <taxon>Pseudomonadota</taxon>
        <taxon>Alphaproteobacteria</taxon>
        <taxon>Rhodobacterales</taxon>
        <taxon>Roseobacteraceae</taxon>
        <taxon>Ruegeria</taxon>
    </lineage>
</organism>
<dbReference type="Gene3D" id="3.30.1460.30">
    <property type="entry name" value="YgaC/TfoX-N like chaperone"/>
    <property type="match status" value="1"/>
</dbReference>
<feature type="domain" description="TfoX N-terminal" evidence="1">
    <location>
        <begin position="20"/>
        <end position="101"/>
    </location>
</feature>
<proteinExistence type="predicted"/>
<protein>
    <submittedName>
        <fullName evidence="2">TfoX/Sxy family protein</fullName>
    </submittedName>
</protein>
<sequence length="109" mass="11716">MPYSEAMADLMRADLGVEPDLSEKKMFGGLCFLLHGHMVCGVHKDFAMYRPGKPREAEALEAGAQPLSFTGRPMGGMVELDEGGFEDADLRAKLTEMSLANAASLPPKG</sequence>
<keyword evidence="3" id="KW-1185">Reference proteome</keyword>
<dbReference type="SUPFAM" id="SSF159894">
    <property type="entry name" value="YgaC/TfoX-N like"/>
    <property type="match status" value="1"/>
</dbReference>
<name>A0ABT0Q4Q7_9RHOB</name>
<dbReference type="Pfam" id="PF04993">
    <property type="entry name" value="TfoX_N"/>
    <property type="match status" value="1"/>
</dbReference>
<gene>
    <name evidence="2" type="ORF">M3P21_14760</name>
</gene>
<evidence type="ECO:0000259" key="1">
    <source>
        <dbReference type="Pfam" id="PF04993"/>
    </source>
</evidence>
<dbReference type="RefSeq" id="WP_249710985.1">
    <property type="nucleotide sequence ID" value="NZ_JAMFMB010000018.1"/>
</dbReference>
<comment type="caution">
    <text evidence="2">The sequence shown here is derived from an EMBL/GenBank/DDBJ whole genome shotgun (WGS) entry which is preliminary data.</text>
</comment>
<reference evidence="2" key="1">
    <citation type="submission" date="2022-05" db="EMBL/GenBank/DDBJ databases">
        <authorList>
            <person name="Park J.-S."/>
        </authorList>
    </citation>
    <scope>NUCLEOTIDE SEQUENCE</scope>
    <source>
        <strain evidence="2">2012CJ41-6</strain>
    </source>
</reference>
<evidence type="ECO:0000313" key="2">
    <source>
        <dbReference type="EMBL" id="MCL6284795.1"/>
    </source>
</evidence>